<dbReference type="GeneID" id="22587006"/>
<dbReference type="RefSeq" id="XP_010756709.1">
    <property type="nucleotide sequence ID" value="XM_010758407.1"/>
</dbReference>
<dbReference type="InParanoid" id="A0A0A0HX57"/>
<accession>A0A0A0HX57</accession>
<evidence type="ECO:0000313" key="2">
    <source>
        <dbReference type="Proteomes" id="UP000001628"/>
    </source>
</evidence>
<dbReference type="KEGG" id="pbn:PADG_11109"/>
<organism evidence="1 2">
    <name type="scientific">Paracoccidioides brasiliensis (strain Pb18)</name>
    <dbReference type="NCBI Taxonomy" id="502780"/>
    <lineage>
        <taxon>Eukaryota</taxon>
        <taxon>Fungi</taxon>
        <taxon>Dikarya</taxon>
        <taxon>Ascomycota</taxon>
        <taxon>Pezizomycotina</taxon>
        <taxon>Eurotiomycetes</taxon>
        <taxon>Eurotiomycetidae</taxon>
        <taxon>Onygenales</taxon>
        <taxon>Ajellomycetaceae</taxon>
        <taxon>Paracoccidioides</taxon>
    </lineage>
</organism>
<dbReference type="EMBL" id="KN275957">
    <property type="protein sequence ID" value="KGM92656.1"/>
    <property type="molecule type" value="Genomic_DNA"/>
</dbReference>
<dbReference type="VEuPathDB" id="FungiDB:PADG_11109"/>
<evidence type="ECO:0000313" key="1">
    <source>
        <dbReference type="EMBL" id="KGM92656.1"/>
    </source>
</evidence>
<protein>
    <submittedName>
        <fullName evidence="1">Uncharacterized protein</fullName>
    </submittedName>
</protein>
<dbReference type="AlphaFoldDB" id="A0A0A0HX57"/>
<dbReference type="HOGENOM" id="CLU_2334209_0_0_1"/>
<reference evidence="1 2" key="1">
    <citation type="journal article" date="2011" name="PLoS Genet.">
        <title>Comparative genomic analysis of human fungal pathogens causing paracoccidioidomycosis.</title>
        <authorList>
            <person name="Desjardins C.A."/>
            <person name="Champion M.D."/>
            <person name="Holder J.W."/>
            <person name="Muszewska A."/>
            <person name="Goldberg J."/>
            <person name="Bailao A.M."/>
            <person name="Brigido M.M."/>
            <person name="Ferreira M.E."/>
            <person name="Garcia A.M."/>
            <person name="Grynberg M."/>
            <person name="Gujja S."/>
            <person name="Heiman D.I."/>
            <person name="Henn M.R."/>
            <person name="Kodira C.D."/>
            <person name="Leon-Narvaez H."/>
            <person name="Longo L.V."/>
            <person name="Ma L.J."/>
            <person name="Malavazi I."/>
            <person name="Matsuo A.L."/>
            <person name="Morais F.V."/>
            <person name="Pereira M."/>
            <person name="Rodriguez-Brito S."/>
            <person name="Sakthikumar S."/>
            <person name="Salem-Izacc S.M."/>
            <person name="Sykes S.M."/>
            <person name="Teixeira M.M."/>
            <person name="Vallejo M.C."/>
            <person name="Walter M.E."/>
            <person name="Yandava C."/>
            <person name="Young S."/>
            <person name="Zeng Q."/>
            <person name="Zucker J."/>
            <person name="Felipe M.S."/>
            <person name="Goldman G.H."/>
            <person name="Haas B.J."/>
            <person name="McEwen J.G."/>
            <person name="Nino-Vega G."/>
            <person name="Puccia R."/>
            <person name="San-Blas G."/>
            <person name="Soares C.M."/>
            <person name="Birren B.W."/>
            <person name="Cuomo C.A."/>
        </authorList>
    </citation>
    <scope>NUCLEOTIDE SEQUENCE [LARGE SCALE GENOMIC DNA]</scope>
    <source>
        <strain evidence="1 2">Pb18</strain>
    </source>
</reference>
<name>A0A0A0HX57_PARBD</name>
<gene>
    <name evidence="1" type="ORF">PADG_11109</name>
</gene>
<sequence length="98" mass="10791">MISRSRDHIVAPKPFWAAKLTASRGFVAYLGASTLAEHPIPPVRLLGLAHGFPHQRSTISTTTTTTTNTNTNYHWALRSPTARFHHLPPLSIIPEPTS</sequence>
<keyword evidence="2" id="KW-1185">Reference proteome</keyword>
<proteinExistence type="predicted"/>
<dbReference type="Proteomes" id="UP000001628">
    <property type="component" value="Unassembled WGS sequence"/>
</dbReference>